<dbReference type="Proteomes" id="UP000253958">
    <property type="component" value="Chromosome"/>
</dbReference>
<gene>
    <name evidence="1" type="ORF">DVH21_05280</name>
</gene>
<protein>
    <submittedName>
        <fullName evidence="1">Uncharacterized protein</fullName>
    </submittedName>
</protein>
<accession>A0A6N3JY48</accession>
<proteinExistence type="predicted"/>
<dbReference type="EMBL" id="CP031263">
    <property type="protein sequence ID" value="AXH89394.1"/>
    <property type="molecule type" value="Genomic_DNA"/>
</dbReference>
<sequence length="268" mass="28672">MAWSKGQPWRVVRSLDRLNEQIRAACPRAVPPATDPRSWGSLADSAHSSTSDHYPHLYKALGATAVVCARDFPHAPSLGLDAHKIAERLRVSRDPRIGYVISNGRITGPNYGWKWSSYGGSDPHDTHIHVSTVHTAAADSGADWQIGDDDMPLTSDDIERVATATKQKVLSDGGIQLLLTRVYQQGVTLAAVQTALGKLPALVGAEGTNPAELKAALEALPRSEPVDVELLAERLKAAMPESGQISDAQLSRVLRELLGSLDGATPQG</sequence>
<evidence type="ECO:0000313" key="1">
    <source>
        <dbReference type="EMBL" id="AXH89394.1"/>
    </source>
</evidence>
<organism evidence="1 2">
    <name type="scientific">Micromonospora aurantiaca</name>
    <name type="common">nom. illeg.</name>
    <dbReference type="NCBI Taxonomy" id="47850"/>
    <lineage>
        <taxon>Bacteria</taxon>
        <taxon>Bacillati</taxon>
        <taxon>Actinomycetota</taxon>
        <taxon>Actinomycetes</taxon>
        <taxon>Micromonosporales</taxon>
        <taxon>Micromonosporaceae</taxon>
        <taxon>Micromonospora</taxon>
    </lineage>
</organism>
<evidence type="ECO:0000313" key="2">
    <source>
        <dbReference type="Proteomes" id="UP000253958"/>
    </source>
</evidence>
<name>A0A6N3JY48_9ACTN</name>
<reference evidence="1 2" key="2">
    <citation type="submission" date="2018-08" db="EMBL/GenBank/DDBJ databases">
        <title>Streptomyces kandeliansis sp. nov., an endophytic bacterium isolated from mangrove plant.</title>
        <authorList>
            <person name="Wang R."/>
        </authorList>
    </citation>
    <scope>NUCLEOTIDE SEQUENCE [LARGE SCALE GENOMIC DNA]</scope>
    <source>
        <strain evidence="2">H14(2018)</strain>
    </source>
</reference>
<dbReference type="AlphaFoldDB" id="A0A6N3JY48"/>
<reference evidence="1 2" key="1">
    <citation type="submission" date="2018-07" db="EMBL/GenBank/DDBJ databases">
        <authorList>
            <person name="Ye Y."/>
        </authorList>
    </citation>
    <scope>NUCLEOTIDE SEQUENCE [LARGE SCALE GENOMIC DNA]</scope>
    <source>
        <strain evidence="2">H14(2018)</strain>
    </source>
</reference>
<dbReference type="RefSeq" id="WP_114918948.1">
    <property type="nucleotide sequence ID" value="NZ_CP031263.1"/>
</dbReference>